<dbReference type="Proteomes" id="UP001346149">
    <property type="component" value="Unassembled WGS sequence"/>
</dbReference>
<evidence type="ECO:0008006" key="7">
    <source>
        <dbReference type="Google" id="ProtNLM"/>
    </source>
</evidence>
<dbReference type="AlphaFoldDB" id="A0AAN7MHR6"/>
<name>A0AAN7MHR6_TRANT</name>
<dbReference type="SUPFAM" id="SSF52540">
    <property type="entry name" value="P-loop containing nucleoside triphosphate hydrolases"/>
    <property type="match status" value="1"/>
</dbReference>
<protein>
    <recommendedName>
        <fullName evidence="7">RNA helicase</fullName>
    </recommendedName>
</protein>
<dbReference type="GO" id="GO:0016787">
    <property type="term" value="F:hydrolase activity"/>
    <property type="evidence" value="ECO:0007669"/>
    <property type="project" value="UniProtKB-KW"/>
</dbReference>
<comment type="caution">
    <text evidence="5">The sequence shown here is derived from an EMBL/GenBank/DDBJ whole genome shotgun (WGS) entry which is preliminary data.</text>
</comment>
<dbReference type="Gene3D" id="1.20.272.40">
    <property type="match status" value="1"/>
</dbReference>
<dbReference type="InterPro" id="IPR027417">
    <property type="entry name" value="P-loop_NTPase"/>
</dbReference>
<dbReference type="Gene3D" id="3.40.50.300">
    <property type="entry name" value="P-loop containing nucleotide triphosphate hydrolases"/>
    <property type="match status" value="1"/>
</dbReference>
<keyword evidence="3" id="KW-0347">Helicase</keyword>
<dbReference type="InterPro" id="IPR050699">
    <property type="entry name" value="RNA-DNA_Helicase"/>
</dbReference>
<evidence type="ECO:0000313" key="6">
    <source>
        <dbReference type="Proteomes" id="UP001346149"/>
    </source>
</evidence>
<organism evidence="5 6">
    <name type="scientific">Trapa natans</name>
    <name type="common">Water chestnut</name>
    <dbReference type="NCBI Taxonomy" id="22666"/>
    <lineage>
        <taxon>Eukaryota</taxon>
        <taxon>Viridiplantae</taxon>
        <taxon>Streptophyta</taxon>
        <taxon>Embryophyta</taxon>
        <taxon>Tracheophyta</taxon>
        <taxon>Spermatophyta</taxon>
        <taxon>Magnoliopsida</taxon>
        <taxon>eudicotyledons</taxon>
        <taxon>Gunneridae</taxon>
        <taxon>Pentapetalae</taxon>
        <taxon>rosids</taxon>
        <taxon>malvids</taxon>
        <taxon>Myrtales</taxon>
        <taxon>Lythraceae</taxon>
        <taxon>Trapa</taxon>
    </lineage>
</organism>
<dbReference type="GO" id="GO:0045025">
    <property type="term" value="C:mitochondrial degradosome"/>
    <property type="evidence" value="ECO:0007669"/>
    <property type="project" value="TreeGrafter"/>
</dbReference>
<accession>A0AAN7MHR6</accession>
<keyword evidence="6" id="KW-1185">Reference proteome</keyword>
<dbReference type="PANTHER" id="PTHR12131">
    <property type="entry name" value="ATP-DEPENDENT RNA AND DNA HELICASE"/>
    <property type="match status" value="1"/>
</dbReference>
<dbReference type="GO" id="GO:0000965">
    <property type="term" value="P:mitochondrial RNA 3'-end processing"/>
    <property type="evidence" value="ECO:0007669"/>
    <property type="project" value="TreeGrafter"/>
</dbReference>
<dbReference type="GO" id="GO:0005524">
    <property type="term" value="F:ATP binding"/>
    <property type="evidence" value="ECO:0007669"/>
    <property type="project" value="UniProtKB-KW"/>
</dbReference>
<evidence type="ECO:0000256" key="3">
    <source>
        <dbReference type="ARBA" id="ARBA00022806"/>
    </source>
</evidence>
<sequence>MVYSALQTRRLQANLFNVQDNEYDVLVTSDAIGTGLNLNIRRVKQIAGRAGRRGSVYPHGLTTTLHLDDLDYLIECLKEPFEEVKKVGPFPFYEQVELFAGQLLNLTFSQFLEQFHDNCRLDGFYFLCQHDHIIKVAKMLEKAKFACEYCNGDAQRICKERFRTFGPGNKTLGMVLSILSTMPKYKKSQIFVLTLMSE</sequence>
<evidence type="ECO:0000256" key="1">
    <source>
        <dbReference type="ARBA" id="ARBA00022741"/>
    </source>
</evidence>
<proteinExistence type="predicted"/>
<evidence type="ECO:0000313" key="5">
    <source>
        <dbReference type="EMBL" id="KAK4799312.1"/>
    </source>
</evidence>
<gene>
    <name evidence="5" type="ORF">SAY86_024677</name>
</gene>
<dbReference type="GO" id="GO:0004386">
    <property type="term" value="F:helicase activity"/>
    <property type="evidence" value="ECO:0007669"/>
    <property type="project" value="UniProtKB-KW"/>
</dbReference>
<evidence type="ECO:0000256" key="4">
    <source>
        <dbReference type="ARBA" id="ARBA00022840"/>
    </source>
</evidence>
<keyword evidence="2" id="KW-0378">Hydrolase</keyword>
<evidence type="ECO:0000256" key="2">
    <source>
        <dbReference type="ARBA" id="ARBA00022801"/>
    </source>
</evidence>
<keyword evidence="4" id="KW-0067">ATP-binding</keyword>
<reference evidence="5 6" key="1">
    <citation type="journal article" date="2023" name="Hortic Res">
        <title>Pangenome of water caltrop reveals structural variations and asymmetric subgenome divergence after allopolyploidization.</title>
        <authorList>
            <person name="Zhang X."/>
            <person name="Chen Y."/>
            <person name="Wang L."/>
            <person name="Yuan Y."/>
            <person name="Fang M."/>
            <person name="Shi L."/>
            <person name="Lu R."/>
            <person name="Comes H.P."/>
            <person name="Ma Y."/>
            <person name="Chen Y."/>
            <person name="Huang G."/>
            <person name="Zhou Y."/>
            <person name="Zheng Z."/>
            <person name="Qiu Y."/>
        </authorList>
    </citation>
    <scope>NUCLEOTIDE SEQUENCE [LARGE SCALE GENOMIC DNA]</scope>
    <source>
        <strain evidence="5">F231</strain>
    </source>
</reference>
<dbReference type="EMBL" id="JAXQNO010000004">
    <property type="protein sequence ID" value="KAK4799312.1"/>
    <property type="molecule type" value="Genomic_DNA"/>
</dbReference>
<dbReference type="PANTHER" id="PTHR12131:SF28">
    <property type="entry name" value="DEXH-BOX ATP-DEPENDENT RNA HELICASE DEXH18, MITOCHONDRIAL"/>
    <property type="match status" value="1"/>
</dbReference>
<keyword evidence="1" id="KW-0547">Nucleotide-binding</keyword>